<sequence length="293" mass="32385">MDPPNSIPPDRFSMPSDAPWPFRYRLLGCRHGLVLASAQNLKQLRVWDPVTGVQHGLAVPPGFDTDGISIIGAVLRVVGDQFQVLLAHSVKKQQHTQAFACIYSSETGLWSDLISTPLPSEEDSTSSSFSMYFTSMPAVLVGDSLYWKLTGVSNVILEFDLDRQSLAVIHLPVELALCKPWDFTVMPAEGGGLGLIFKSDLTTQLWKMNTDCDGVASWVLGRTIELGKILSLNSKEVRKIQIRGVAEYSNVVFLSTVEGLLMLHLESLQFKKFSEPSMMSCYHPFETIYAAGI</sequence>
<dbReference type="EnsemblPlants" id="AVESA.00010b.r2.1AG0025950.2">
    <property type="protein sequence ID" value="AVESA.00010b.r2.1AG0025950.2.CDS"/>
    <property type="gene ID" value="AVESA.00010b.r2.1AG0025950"/>
</dbReference>
<dbReference type="Proteomes" id="UP001732700">
    <property type="component" value="Chromosome 1A"/>
</dbReference>
<name>A0ACD5TBP5_AVESA</name>
<organism evidence="1 2">
    <name type="scientific">Avena sativa</name>
    <name type="common">Oat</name>
    <dbReference type="NCBI Taxonomy" id="4498"/>
    <lineage>
        <taxon>Eukaryota</taxon>
        <taxon>Viridiplantae</taxon>
        <taxon>Streptophyta</taxon>
        <taxon>Embryophyta</taxon>
        <taxon>Tracheophyta</taxon>
        <taxon>Spermatophyta</taxon>
        <taxon>Magnoliopsida</taxon>
        <taxon>Liliopsida</taxon>
        <taxon>Poales</taxon>
        <taxon>Poaceae</taxon>
        <taxon>BOP clade</taxon>
        <taxon>Pooideae</taxon>
        <taxon>Poodae</taxon>
        <taxon>Poeae</taxon>
        <taxon>Poeae Chloroplast Group 1 (Aveneae type)</taxon>
        <taxon>Aveninae</taxon>
        <taxon>Avena</taxon>
    </lineage>
</organism>
<reference evidence="1" key="2">
    <citation type="submission" date="2025-09" db="UniProtKB">
        <authorList>
            <consortium name="EnsemblPlants"/>
        </authorList>
    </citation>
    <scope>IDENTIFICATION</scope>
</reference>
<accession>A0ACD5TBP5</accession>
<reference evidence="1" key="1">
    <citation type="submission" date="2021-05" db="EMBL/GenBank/DDBJ databases">
        <authorList>
            <person name="Scholz U."/>
            <person name="Mascher M."/>
            <person name="Fiebig A."/>
        </authorList>
    </citation>
    <scope>NUCLEOTIDE SEQUENCE [LARGE SCALE GENOMIC DNA]</scope>
</reference>
<evidence type="ECO:0000313" key="1">
    <source>
        <dbReference type="EnsemblPlants" id="AVESA.00010b.r2.1AG0025950.2.CDS"/>
    </source>
</evidence>
<proteinExistence type="predicted"/>
<keyword evidence="2" id="KW-1185">Reference proteome</keyword>
<protein>
    <submittedName>
        <fullName evidence="1">Uncharacterized protein</fullName>
    </submittedName>
</protein>
<evidence type="ECO:0000313" key="2">
    <source>
        <dbReference type="Proteomes" id="UP001732700"/>
    </source>
</evidence>